<dbReference type="EMBL" id="JGZP01000014">
    <property type="protein sequence ID" value="KFI96883.1"/>
    <property type="molecule type" value="Genomic_DNA"/>
</dbReference>
<dbReference type="RefSeq" id="WP_034528728.1">
    <property type="nucleotide sequence ID" value="NZ_JGZP01000014.1"/>
</dbReference>
<gene>
    <name evidence="1" type="ORF">BSTEL_1792</name>
</gene>
<dbReference type="STRING" id="762211.BSTEL_1792"/>
<reference evidence="1 2" key="1">
    <citation type="submission" date="2014-03" db="EMBL/GenBank/DDBJ databases">
        <title>Genomics of Bifidobacteria.</title>
        <authorList>
            <person name="Ventura M."/>
            <person name="Milani C."/>
            <person name="Lugli G.A."/>
        </authorList>
    </citation>
    <scope>NUCLEOTIDE SEQUENCE [LARGE SCALE GENOMIC DNA]</scope>
    <source>
        <strain evidence="1 2">DSM 23968</strain>
    </source>
</reference>
<protein>
    <submittedName>
        <fullName evidence="1">Uncharacterized protein</fullName>
    </submittedName>
</protein>
<organism evidence="1 2">
    <name type="scientific">Bifidobacterium stellenboschense</name>
    <dbReference type="NCBI Taxonomy" id="762211"/>
    <lineage>
        <taxon>Bacteria</taxon>
        <taxon>Bacillati</taxon>
        <taxon>Actinomycetota</taxon>
        <taxon>Actinomycetes</taxon>
        <taxon>Bifidobacteriales</taxon>
        <taxon>Bifidobacteriaceae</taxon>
        <taxon>Bifidobacterium</taxon>
    </lineage>
</organism>
<evidence type="ECO:0000313" key="2">
    <source>
        <dbReference type="Proteomes" id="UP000029004"/>
    </source>
</evidence>
<proteinExistence type="predicted"/>
<comment type="caution">
    <text evidence="1">The sequence shown here is derived from an EMBL/GenBank/DDBJ whole genome shotgun (WGS) entry which is preliminary data.</text>
</comment>
<sequence length="82" mass="9224">MSTDTMLHQYQHAGDVHGLYKDSERHRDQLKTEAMCRIADNLEQLNMRLAAMGRLDEARAATQQAQLAAIITQLGKLTGDEQ</sequence>
<accession>A0A087DMY3</accession>
<name>A0A087DMY3_9BIFI</name>
<dbReference type="AlphaFoldDB" id="A0A087DMY3"/>
<dbReference type="Proteomes" id="UP000029004">
    <property type="component" value="Unassembled WGS sequence"/>
</dbReference>
<keyword evidence="2" id="KW-1185">Reference proteome</keyword>
<evidence type="ECO:0000313" key="1">
    <source>
        <dbReference type="EMBL" id="KFI96883.1"/>
    </source>
</evidence>